<feature type="domain" description="YbaK/aminoacyl-tRNA synthetase-associated" evidence="2">
    <location>
        <begin position="29"/>
        <end position="155"/>
    </location>
</feature>
<dbReference type="Gene3D" id="3.90.960.10">
    <property type="entry name" value="YbaK/aminoacyl-tRNA synthetase-associated domain"/>
    <property type="match status" value="1"/>
</dbReference>
<dbReference type="GO" id="GO:0002161">
    <property type="term" value="F:aminoacyl-tRNA deacylase activity"/>
    <property type="evidence" value="ECO:0007669"/>
    <property type="project" value="InterPro"/>
</dbReference>
<dbReference type="PANTHER" id="PTHR31423">
    <property type="entry name" value="YBAK DOMAIN-CONTAINING PROTEIN"/>
    <property type="match status" value="1"/>
</dbReference>
<dbReference type="CDD" id="cd04335">
    <property type="entry name" value="PrdX_deacylase"/>
    <property type="match status" value="1"/>
</dbReference>
<dbReference type="KEGG" id="pphe:PP2015_2821"/>
<proteinExistence type="inferred from homology"/>
<gene>
    <name evidence="3" type="ORF">PP2015_2821</name>
</gene>
<sequence>MTEVTKVNKLTELESLFKQLNLNAIKYQHPPLHTCQDADELNLNRAGVRIKNLFLRDNYGKRHFLLLVPADYQVDLKALSKQQQLSRLGFASSQRLAKYLGVKPGCVSALAVFNDTEQVVTVWVESSLWQAEQFQCHPFFNDQTWVLNKADLERFFEYTGHAPQVIDVPCL</sequence>
<dbReference type="PANTHER" id="PTHR31423:SF3">
    <property type="entry name" value="PROLYL-TRNA SYNTHETASE ASSOCIATED DOMAIN-CONTAINING PROTEIN 1-RELATED"/>
    <property type="match status" value="1"/>
</dbReference>
<keyword evidence="4" id="KW-1185">Reference proteome</keyword>
<name>A0A0S2K4B2_9GAMM</name>
<evidence type="ECO:0000313" key="3">
    <source>
        <dbReference type="EMBL" id="ALO43306.1"/>
    </source>
</evidence>
<dbReference type="PATRIC" id="fig|161398.10.peg.2880"/>
<dbReference type="AlphaFoldDB" id="A0A0S2K4B2"/>
<evidence type="ECO:0000313" key="4">
    <source>
        <dbReference type="Proteomes" id="UP000061457"/>
    </source>
</evidence>
<evidence type="ECO:0000259" key="2">
    <source>
        <dbReference type="Pfam" id="PF04073"/>
    </source>
</evidence>
<dbReference type="InterPro" id="IPR036754">
    <property type="entry name" value="YbaK/aa-tRNA-synt-asso_dom_sf"/>
</dbReference>
<evidence type="ECO:0000256" key="1">
    <source>
        <dbReference type="ARBA" id="ARBA00010201"/>
    </source>
</evidence>
<reference evidence="3 4" key="1">
    <citation type="submission" date="2015-11" db="EMBL/GenBank/DDBJ databases">
        <authorList>
            <person name="Zhang Y."/>
            <person name="Guo Z."/>
        </authorList>
    </citation>
    <scope>NUCLEOTIDE SEQUENCE [LARGE SCALE GENOMIC DNA]</scope>
    <source>
        <strain evidence="3 4">KCTC 12086</strain>
    </source>
</reference>
<protein>
    <submittedName>
        <fullName evidence="3">Prolyl-tRNA editing protein proX</fullName>
    </submittedName>
</protein>
<dbReference type="EMBL" id="CP013187">
    <property type="protein sequence ID" value="ALO43306.1"/>
    <property type="molecule type" value="Genomic_DNA"/>
</dbReference>
<dbReference type="RefSeq" id="WP_227009225.1">
    <property type="nucleotide sequence ID" value="NZ_CP013187.1"/>
</dbReference>
<comment type="similarity">
    <text evidence="1">Belongs to the PRORSD1 family.</text>
</comment>
<dbReference type="Proteomes" id="UP000061457">
    <property type="component" value="Chromosome I"/>
</dbReference>
<dbReference type="SUPFAM" id="SSF55826">
    <property type="entry name" value="YbaK/ProRS associated domain"/>
    <property type="match status" value="1"/>
</dbReference>
<dbReference type="InterPro" id="IPR007214">
    <property type="entry name" value="YbaK/aa-tRNA-synth-assoc-dom"/>
</dbReference>
<dbReference type="InterPro" id="IPR040285">
    <property type="entry name" value="ProX/PRXD1"/>
</dbReference>
<dbReference type="Pfam" id="PF04073">
    <property type="entry name" value="tRNA_edit"/>
    <property type="match status" value="1"/>
</dbReference>
<dbReference type="STRING" id="161398.PP2015_2821"/>
<organism evidence="3 4">
    <name type="scientific">Pseudoalteromonas phenolica</name>
    <dbReference type="NCBI Taxonomy" id="161398"/>
    <lineage>
        <taxon>Bacteria</taxon>
        <taxon>Pseudomonadati</taxon>
        <taxon>Pseudomonadota</taxon>
        <taxon>Gammaproteobacteria</taxon>
        <taxon>Alteromonadales</taxon>
        <taxon>Pseudoalteromonadaceae</taxon>
        <taxon>Pseudoalteromonas</taxon>
    </lineage>
</organism>
<accession>A0A0S2K4B2</accession>